<evidence type="ECO:0000313" key="13">
    <source>
        <dbReference type="Proteomes" id="UP000078560"/>
    </source>
</evidence>
<reference evidence="10" key="1">
    <citation type="submission" date="2016-05" db="EMBL/GenBank/DDBJ databases">
        <authorList>
            <person name="Lavstsen T."/>
            <person name="Jespersen J.S."/>
        </authorList>
    </citation>
    <scope>NUCLEOTIDE SEQUENCE [LARGE SCALE GENOMIC DNA]</scope>
</reference>
<name>A0A1A8W0Z8_PLAOA</name>
<evidence type="ECO:0000256" key="3">
    <source>
        <dbReference type="ARBA" id="ARBA00022664"/>
    </source>
</evidence>
<dbReference type="GO" id="GO:0003723">
    <property type="term" value="F:RNA binding"/>
    <property type="evidence" value="ECO:0007669"/>
    <property type="project" value="TreeGrafter"/>
</dbReference>
<dbReference type="Proteomes" id="UP000078546">
    <property type="component" value="Unassembled WGS sequence"/>
</dbReference>
<dbReference type="GO" id="GO:0031124">
    <property type="term" value="P:mRNA 3'-end processing"/>
    <property type="evidence" value="ECO:0007669"/>
    <property type="project" value="InterPro"/>
</dbReference>
<keyword evidence="8" id="KW-0175">Coiled coil</keyword>
<dbReference type="Proteomes" id="UP000078560">
    <property type="component" value="Unassembled WGS sequence"/>
</dbReference>
<evidence type="ECO:0000313" key="11">
    <source>
        <dbReference type="EMBL" id="SBS94405.1"/>
    </source>
</evidence>
<dbReference type="Gene3D" id="2.130.10.10">
    <property type="entry name" value="YVTN repeat-like/Quinoprotein amine dehydrogenase"/>
    <property type="match status" value="2"/>
</dbReference>
<gene>
    <name evidence="11" type="ORF">POVCU1_028230</name>
    <name evidence="10" type="ORF">POVCU2_0030840</name>
</gene>
<dbReference type="InterPro" id="IPR001680">
    <property type="entry name" value="WD40_rpt"/>
</dbReference>
<accession>A0A1A8W0Z8</accession>
<comment type="subcellular location">
    <subcellularLocation>
        <location evidence="1">Nucleus</location>
    </subcellularLocation>
</comment>
<dbReference type="InterPro" id="IPR019775">
    <property type="entry name" value="WD40_repeat_CS"/>
</dbReference>
<dbReference type="InterPro" id="IPR044633">
    <property type="entry name" value="CstF1-like"/>
</dbReference>
<keyword evidence="3" id="KW-0507">mRNA processing</keyword>
<dbReference type="PANTHER" id="PTHR44133">
    <property type="entry name" value="CLEAVAGE STIMULATION FACTOR SUBUNIT 1"/>
    <property type="match status" value="1"/>
</dbReference>
<feature type="region of interest" description="Disordered" evidence="9">
    <location>
        <begin position="13"/>
        <end position="76"/>
    </location>
</feature>
<evidence type="ECO:0000256" key="5">
    <source>
        <dbReference type="ARBA" id="ARBA00023242"/>
    </source>
</evidence>
<dbReference type="PROSITE" id="PS50082">
    <property type="entry name" value="WD_REPEATS_2"/>
    <property type="match status" value="3"/>
</dbReference>
<feature type="compositionally biased region" description="Polar residues" evidence="9">
    <location>
        <begin position="13"/>
        <end position="26"/>
    </location>
</feature>
<feature type="repeat" description="WD" evidence="7">
    <location>
        <begin position="235"/>
        <end position="269"/>
    </location>
</feature>
<feature type="repeat" description="WD" evidence="7">
    <location>
        <begin position="346"/>
        <end position="387"/>
    </location>
</feature>
<dbReference type="InterPro" id="IPR015943">
    <property type="entry name" value="WD40/YVTN_repeat-like_dom_sf"/>
</dbReference>
<dbReference type="PANTHER" id="PTHR44133:SF2">
    <property type="entry name" value="CLEAVAGE STIMULATION FACTOR SUBUNIT 1"/>
    <property type="match status" value="1"/>
</dbReference>
<dbReference type="GO" id="GO:0005848">
    <property type="term" value="C:mRNA cleavage stimulating factor complex"/>
    <property type="evidence" value="ECO:0007669"/>
    <property type="project" value="InterPro"/>
</dbReference>
<feature type="compositionally biased region" description="Polar residues" evidence="9">
    <location>
        <begin position="39"/>
        <end position="55"/>
    </location>
</feature>
<dbReference type="Pfam" id="PF00400">
    <property type="entry name" value="WD40"/>
    <property type="match status" value="3"/>
</dbReference>
<dbReference type="PROSITE" id="PS00678">
    <property type="entry name" value="WD_REPEATS_1"/>
    <property type="match status" value="1"/>
</dbReference>
<evidence type="ECO:0000256" key="2">
    <source>
        <dbReference type="ARBA" id="ARBA00022574"/>
    </source>
</evidence>
<protein>
    <recommendedName>
        <fullName evidence="6">Cleavage stimulation factor 50 kDa subunit</fullName>
    </recommendedName>
</protein>
<feature type="region of interest" description="Disordered" evidence="9">
    <location>
        <begin position="631"/>
        <end position="665"/>
    </location>
</feature>
<keyword evidence="4" id="KW-0677">Repeat</keyword>
<dbReference type="EMBL" id="FLQV01000522">
    <property type="protein sequence ID" value="SBS94405.1"/>
    <property type="molecule type" value="Genomic_DNA"/>
</dbReference>
<dbReference type="EMBL" id="FLQU01000413">
    <property type="protein sequence ID" value="SBS85321.1"/>
    <property type="molecule type" value="Genomic_DNA"/>
</dbReference>
<evidence type="ECO:0000313" key="10">
    <source>
        <dbReference type="EMBL" id="SBS85321.1"/>
    </source>
</evidence>
<dbReference type="InterPro" id="IPR036322">
    <property type="entry name" value="WD40_repeat_dom_sf"/>
</dbReference>
<sequence length="957" mass="109076">MKHFIVSNFLSSSNTGVEGVNASTGEPSGPDEAKGQGEENGQSGKNSQSGQNGHTDSNEHVVASGPNECEETDGGREHAVWSIEKIAFYETVLKQLIDDNLTDSFNTLKGELNLRENGNVGKNYLFNLYTNYMYKPVGKNNEEENLKQSTAYEALNKKMNIYSDSSVLNYDVKNEETRKIYSYEINDHIELIHKNKCTCCATNSTYNILCSGGSDNIIKIVKINDIKKRKVFTIDNKHTDQINCVTFHPTKNILFSASDDCSIKIMDVNKIFKKKKQQNRYKYKYKYTQEKVNELCKNCTIKDKNPFVSMYVHPCGDFLYASNKNENIIKLYDLETLTCFTSFDVNTYHTSCINNINGTSDGNIYGSVAVDGHIKFWDGHNSQLIHTQYNAHNGYSIQSIQFSKSNIYILTSGLDGQTKIWDIRNFKSLFTFGNGLSCSSNKSIFMNSESFISNIIQTNDHFTSKFYIYNSYFGNVEHSIQNIHNDMISDIVNAKDGLNVHTASHDGACKTIKIDQIYSREATHIVPSSKRGKGEVHAETNFSTVSDTRAYWLSRMTVQVVYEHTTPQFLFRQLLPTNLKIEEVLKYVQKVPLRGERSQTYSSFIYKPNNAHIKKIIKDGNTLLDFFNFPSSSSSTDSSGEESITSISETSTESENSSDCNDLESAKGGKVIGSSSSNGKGCIFGCGDWGMTRLDRARVATQYFVKSVLKNEEEKCFYEFRKYLCETNVFFVLTHAFAQLIKSKGKINNPYDYIVSYLHPRRCNHDDDTKMRLRKENAFYKRENEELIKKISMLEVQIMDIKKKNCCNVIANFFFKNDNEQYSTYEICNKFSESNVERKIELPSFLFTKDTFCLFLNFMDSSTRKELCDILMQKDRGGECSFISDKLCNGMVAFVNYYSSFDVSSADGAIVSTLMKTAYLKRLHYRVHTDENCLSEEIVHYRVDTDENCLSEEIALS</sequence>
<feature type="coiled-coil region" evidence="8">
    <location>
        <begin position="770"/>
        <end position="804"/>
    </location>
</feature>
<dbReference type="SMART" id="SM00320">
    <property type="entry name" value="WD40"/>
    <property type="match status" value="6"/>
</dbReference>
<evidence type="ECO:0000256" key="4">
    <source>
        <dbReference type="ARBA" id="ARBA00022737"/>
    </source>
</evidence>
<evidence type="ECO:0000313" key="12">
    <source>
        <dbReference type="Proteomes" id="UP000078546"/>
    </source>
</evidence>
<evidence type="ECO:0000256" key="7">
    <source>
        <dbReference type="PROSITE-ProRule" id="PRU00221"/>
    </source>
</evidence>
<evidence type="ECO:0000256" key="9">
    <source>
        <dbReference type="SAM" id="MobiDB-lite"/>
    </source>
</evidence>
<keyword evidence="2 7" id="KW-0853">WD repeat</keyword>
<proteinExistence type="predicted"/>
<evidence type="ECO:0000256" key="6">
    <source>
        <dbReference type="ARBA" id="ARBA00029851"/>
    </source>
</evidence>
<feature type="compositionally biased region" description="Low complexity" evidence="9">
    <location>
        <begin position="631"/>
        <end position="658"/>
    </location>
</feature>
<dbReference type="SUPFAM" id="SSF50978">
    <property type="entry name" value="WD40 repeat-like"/>
    <property type="match status" value="1"/>
</dbReference>
<keyword evidence="5" id="KW-0539">Nucleus</keyword>
<evidence type="ECO:0000256" key="8">
    <source>
        <dbReference type="SAM" id="Coils"/>
    </source>
</evidence>
<feature type="repeat" description="WD" evidence="7">
    <location>
        <begin position="397"/>
        <end position="431"/>
    </location>
</feature>
<reference evidence="12 13" key="2">
    <citation type="submission" date="2016-05" db="EMBL/GenBank/DDBJ databases">
        <authorList>
            <person name="Naeem Raeece"/>
        </authorList>
    </citation>
    <scope>NUCLEOTIDE SEQUENCE [LARGE SCALE GENOMIC DNA]</scope>
</reference>
<organism evidence="10 13">
    <name type="scientific">Plasmodium ovale curtisi</name>
    <dbReference type="NCBI Taxonomy" id="864141"/>
    <lineage>
        <taxon>Eukaryota</taxon>
        <taxon>Sar</taxon>
        <taxon>Alveolata</taxon>
        <taxon>Apicomplexa</taxon>
        <taxon>Aconoidasida</taxon>
        <taxon>Haemosporida</taxon>
        <taxon>Plasmodiidae</taxon>
        <taxon>Plasmodium</taxon>
        <taxon>Plasmodium (Plasmodium)</taxon>
    </lineage>
</organism>
<evidence type="ECO:0000256" key="1">
    <source>
        <dbReference type="ARBA" id="ARBA00004123"/>
    </source>
</evidence>
<dbReference type="AlphaFoldDB" id="A0A1A8W0Z8"/>